<feature type="compositionally biased region" description="Basic and acidic residues" evidence="1">
    <location>
        <begin position="32"/>
        <end position="50"/>
    </location>
</feature>
<evidence type="ECO:0000313" key="2">
    <source>
        <dbReference type="EMBL" id="PJA14472.1"/>
    </source>
</evidence>
<dbReference type="AlphaFoldDB" id="A0A2M7W279"/>
<organism evidence="2 3">
    <name type="scientific">Candidatus Dojkabacteria bacterium CG_4_10_14_0_2_um_filter_Dojkabacteria_WS6_41_15</name>
    <dbReference type="NCBI Taxonomy" id="2014249"/>
    <lineage>
        <taxon>Bacteria</taxon>
        <taxon>Candidatus Dojkabacteria</taxon>
    </lineage>
</organism>
<sequence length="99" mass="11161">MQLNNEIHSGISENTCRSSIIPVTNKHPKKNTHNEEPSRECSRLRSHESKVTTNDTNTVNNAAIITDTKEIHKMIFPIFGLPPVKYGKKVPVPKIDQNT</sequence>
<reference evidence="3" key="1">
    <citation type="submission" date="2017-09" db="EMBL/GenBank/DDBJ databases">
        <title>Depth-based differentiation of microbial function through sediment-hosted aquifers and enrichment of novel symbionts in the deep terrestrial subsurface.</title>
        <authorList>
            <person name="Probst A.J."/>
            <person name="Ladd B."/>
            <person name="Jarett J.K."/>
            <person name="Geller-Mcgrath D.E."/>
            <person name="Sieber C.M.K."/>
            <person name="Emerson J.B."/>
            <person name="Anantharaman K."/>
            <person name="Thomas B.C."/>
            <person name="Malmstrom R."/>
            <person name="Stieglmeier M."/>
            <person name="Klingl A."/>
            <person name="Woyke T."/>
            <person name="Ryan C.M."/>
            <person name="Banfield J.F."/>
        </authorList>
    </citation>
    <scope>NUCLEOTIDE SEQUENCE [LARGE SCALE GENOMIC DNA]</scope>
</reference>
<comment type="caution">
    <text evidence="2">The sequence shown here is derived from an EMBL/GenBank/DDBJ whole genome shotgun (WGS) entry which is preliminary data.</text>
</comment>
<dbReference type="EMBL" id="PFQB01000051">
    <property type="protein sequence ID" value="PJA14472.1"/>
    <property type="molecule type" value="Genomic_DNA"/>
</dbReference>
<accession>A0A2M7W279</accession>
<evidence type="ECO:0000313" key="3">
    <source>
        <dbReference type="Proteomes" id="UP000228952"/>
    </source>
</evidence>
<proteinExistence type="predicted"/>
<protein>
    <submittedName>
        <fullName evidence="2">Uncharacterized protein</fullName>
    </submittedName>
</protein>
<feature type="region of interest" description="Disordered" evidence="1">
    <location>
        <begin position="17"/>
        <end position="56"/>
    </location>
</feature>
<name>A0A2M7W279_9BACT</name>
<dbReference type="Proteomes" id="UP000228952">
    <property type="component" value="Unassembled WGS sequence"/>
</dbReference>
<gene>
    <name evidence="2" type="ORF">COX64_01970</name>
</gene>
<evidence type="ECO:0000256" key="1">
    <source>
        <dbReference type="SAM" id="MobiDB-lite"/>
    </source>
</evidence>